<keyword evidence="4" id="KW-1185">Reference proteome</keyword>
<dbReference type="Proteomes" id="UP001465755">
    <property type="component" value="Unassembled WGS sequence"/>
</dbReference>
<dbReference type="AlphaFoldDB" id="A0AAW1NRR6"/>
<evidence type="ECO:0000259" key="2">
    <source>
        <dbReference type="PROSITE" id="PS50011"/>
    </source>
</evidence>
<organism evidence="3 4">
    <name type="scientific">Symbiochloris irregularis</name>
    <dbReference type="NCBI Taxonomy" id="706552"/>
    <lineage>
        <taxon>Eukaryota</taxon>
        <taxon>Viridiplantae</taxon>
        <taxon>Chlorophyta</taxon>
        <taxon>core chlorophytes</taxon>
        <taxon>Trebouxiophyceae</taxon>
        <taxon>Trebouxiales</taxon>
        <taxon>Trebouxiaceae</taxon>
        <taxon>Symbiochloris</taxon>
    </lineage>
</organism>
<comment type="caution">
    <text evidence="3">The sequence shown here is derived from an EMBL/GenBank/DDBJ whole genome shotgun (WGS) entry which is preliminary data.</text>
</comment>
<evidence type="ECO:0000313" key="4">
    <source>
        <dbReference type="Proteomes" id="UP001465755"/>
    </source>
</evidence>
<name>A0AAW1NRR6_9CHLO</name>
<dbReference type="EMBL" id="JALJOQ010000115">
    <property type="protein sequence ID" value="KAK9796633.1"/>
    <property type="molecule type" value="Genomic_DNA"/>
</dbReference>
<dbReference type="GO" id="GO:0004672">
    <property type="term" value="F:protein kinase activity"/>
    <property type="evidence" value="ECO:0007669"/>
    <property type="project" value="InterPro"/>
</dbReference>
<dbReference type="PANTHER" id="PTHR44167:SF24">
    <property type="entry name" value="SERINE_THREONINE-PROTEIN KINASE CHK2"/>
    <property type="match status" value="1"/>
</dbReference>
<dbReference type="PROSITE" id="PS50011">
    <property type="entry name" value="PROTEIN_KINASE_DOM"/>
    <property type="match status" value="1"/>
</dbReference>
<dbReference type="InterPro" id="IPR000719">
    <property type="entry name" value="Prot_kinase_dom"/>
</dbReference>
<protein>
    <recommendedName>
        <fullName evidence="2">Protein kinase domain-containing protein</fullName>
    </recommendedName>
</protein>
<dbReference type="GO" id="GO:0005524">
    <property type="term" value="F:ATP binding"/>
    <property type="evidence" value="ECO:0007669"/>
    <property type="project" value="InterPro"/>
</dbReference>
<evidence type="ECO:0000256" key="1">
    <source>
        <dbReference type="SAM" id="MobiDB-lite"/>
    </source>
</evidence>
<accession>A0AAW1NRR6</accession>
<feature type="compositionally biased region" description="Polar residues" evidence="1">
    <location>
        <begin position="444"/>
        <end position="454"/>
    </location>
</feature>
<proteinExistence type="predicted"/>
<dbReference type="InterPro" id="IPR011009">
    <property type="entry name" value="Kinase-like_dom_sf"/>
</dbReference>
<feature type="domain" description="Protein kinase" evidence="2">
    <location>
        <begin position="1"/>
        <end position="248"/>
    </location>
</feature>
<dbReference type="Gene3D" id="1.10.510.10">
    <property type="entry name" value="Transferase(Phosphotransferase) domain 1"/>
    <property type="match status" value="1"/>
</dbReference>
<dbReference type="SUPFAM" id="SSF56112">
    <property type="entry name" value="Protein kinase-like (PK-like)"/>
    <property type="match status" value="1"/>
</dbReference>
<sequence>MVCHEDAVTLEEHIVSRKRLSDREVLTLLLRLVEPLVHMHANGTIHKDLKPLGLALSTMMRMFKGFKSLLIIMNSAKPLVQGMTIYDNCKIIVIDFGIALFVGTSWSKYHSRSGTPHMSAPEAQDNAPKVRVTGAEQLGHRAEHMPYDMHSMGLILDFLSTGHYTFASVPDADTEDSSDSNDSDDDRSRDQRLLEYGWLPDPLAVKAPGAPRRDPIFRALTTNLLCRRPSLRMTAPQVASAEQLYPYKAMLELQELKADLQGLQVLHRADAATLAQALQAGSAGLNAEEAEHEAAAIQNLVARLPAPVQKTEQRRSRRLQNVPAGQEQLQSVAASAGAAAAPVNSAAQGLSTLNLNPPEPPSSSAAGASGTGETGTATSSATASGGESLTTDSSGVVWWTCACGEKVRNTSRNSIDAHLKRCPQAQAQEELKSRNAARKARATKQLSSHTRSRR</sequence>
<dbReference type="PANTHER" id="PTHR44167">
    <property type="entry name" value="OVARIAN-SPECIFIC SERINE/THREONINE-PROTEIN KINASE LOK-RELATED"/>
    <property type="match status" value="1"/>
</dbReference>
<dbReference type="Pfam" id="PF00069">
    <property type="entry name" value="Pkinase"/>
    <property type="match status" value="1"/>
</dbReference>
<feature type="compositionally biased region" description="Low complexity" evidence="1">
    <location>
        <begin position="374"/>
        <end position="391"/>
    </location>
</feature>
<feature type="compositionally biased region" description="Low complexity" evidence="1">
    <location>
        <begin position="350"/>
        <end position="368"/>
    </location>
</feature>
<feature type="compositionally biased region" description="Acidic residues" evidence="1">
    <location>
        <begin position="172"/>
        <end position="185"/>
    </location>
</feature>
<gene>
    <name evidence="3" type="ORF">WJX73_004398</name>
</gene>
<feature type="region of interest" description="Disordered" evidence="1">
    <location>
        <begin position="350"/>
        <end position="392"/>
    </location>
</feature>
<evidence type="ECO:0000313" key="3">
    <source>
        <dbReference type="EMBL" id="KAK9796633.1"/>
    </source>
</evidence>
<reference evidence="3 4" key="1">
    <citation type="journal article" date="2024" name="Nat. Commun.">
        <title>Phylogenomics reveals the evolutionary origins of lichenization in chlorophyte algae.</title>
        <authorList>
            <person name="Puginier C."/>
            <person name="Libourel C."/>
            <person name="Otte J."/>
            <person name="Skaloud P."/>
            <person name="Haon M."/>
            <person name="Grisel S."/>
            <person name="Petersen M."/>
            <person name="Berrin J.G."/>
            <person name="Delaux P.M."/>
            <person name="Dal Grande F."/>
            <person name="Keller J."/>
        </authorList>
    </citation>
    <scope>NUCLEOTIDE SEQUENCE [LARGE SCALE GENOMIC DNA]</scope>
    <source>
        <strain evidence="3 4">SAG 2036</strain>
    </source>
</reference>
<feature type="region of interest" description="Disordered" evidence="1">
    <location>
        <begin position="169"/>
        <end position="189"/>
    </location>
</feature>
<feature type="region of interest" description="Disordered" evidence="1">
    <location>
        <begin position="425"/>
        <end position="454"/>
    </location>
</feature>